<evidence type="ECO:0000313" key="26">
    <source>
        <dbReference type="Proteomes" id="UP000471300"/>
    </source>
</evidence>
<geneLocation type="plasmid" evidence="6 18">
    <name>pMP1046A</name>
</geneLocation>
<evidence type="ECO:0000256" key="3">
    <source>
        <dbReference type="ARBA" id="ARBA00023277"/>
    </source>
</evidence>
<dbReference type="PANTHER" id="PTHR34389">
    <property type="entry name" value="L-RHAMNOSE MUTAROTASE"/>
    <property type="match status" value="1"/>
</dbReference>
<evidence type="ECO:0000313" key="17">
    <source>
        <dbReference type="EMBL" id="WII29642.1"/>
    </source>
</evidence>
<evidence type="ECO:0000313" key="14">
    <source>
        <dbReference type="EMBL" id="PTR94577.1"/>
    </source>
</evidence>
<dbReference type="GO" id="GO:0005737">
    <property type="term" value="C:cytoplasm"/>
    <property type="evidence" value="ECO:0007669"/>
    <property type="project" value="InterPro"/>
</dbReference>
<keyword evidence="2 9" id="KW-0413">Isomerase</keyword>
<evidence type="ECO:0000313" key="20">
    <source>
        <dbReference type="Proteomes" id="UP000192353"/>
    </source>
</evidence>
<evidence type="ECO:0000256" key="5">
    <source>
        <dbReference type="NCBIfam" id="TIGR02625"/>
    </source>
</evidence>
<dbReference type="NCBIfam" id="TIGR02625">
    <property type="entry name" value="YiiL_rotase"/>
    <property type="match status" value="1"/>
</dbReference>
<sequence>MTVRLGQIMHVNPNYYDEYEKRHSDLPVKFPEMKKALKEAGAHNYSIYLDKKTGTLFAYLEVDDMDKYKAIAEMDACKEWWAYMAPLMDTNPDKSPVTFDLPEVFHLD</sequence>
<geneLocation type="plasmid" evidence="19">
    <name>pls_1 sequence</name>
</geneLocation>
<evidence type="ECO:0000256" key="2">
    <source>
        <dbReference type="ARBA" id="ARBA00023235"/>
    </source>
</evidence>
<evidence type="ECO:0000313" key="27">
    <source>
        <dbReference type="Proteomes" id="UP001224533"/>
    </source>
</evidence>
<dbReference type="EMBL" id="CP020859">
    <property type="protein sequence ID" value="ARU20367.1"/>
    <property type="molecule type" value="Genomic_DNA"/>
</dbReference>
<proteinExistence type="inferred from homology"/>
<evidence type="ECO:0000313" key="6">
    <source>
        <dbReference type="EMBL" id="AIR11458.1"/>
    </source>
</evidence>
<reference evidence="20 21" key="4">
    <citation type="submission" date="2017-03" db="EMBL/GenBank/DDBJ databases">
        <title>Phylogenomics and comparative genomics of Lactobacillus salivarius, a mammalian gut commensal.</title>
        <authorList>
            <person name="Harris H.M."/>
        </authorList>
    </citation>
    <scope>NUCLEOTIDE SEQUENCE [LARGE SCALE GENOMIC DNA]</scope>
    <source>
        <strain evidence="12 20">AH4231</strain>
        <strain evidence="11 21">LMG 14477</strain>
    </source>
</reference>
<dbReference type="GO" id="GO:0019301">
    <property type="term" value="P:rhamnose catabolic process"/>
    <property type="evidence" value="ECO:0007669"/>
    <property type="project" value="UniProtKB-UniRule"/>
</dbReference>
<gene>
    <name evidence="9" type="primary">rhaM</name>
    <name evidence="13" type="ORF">A8C52_03035</name>
    <name evidence="12" type="ORF">B6U37_10205</name>
    <name evidence="11" type="ORF">B6U60_08765</name>
    <name evidence="8" type="ORF">B7R82_10440</name>
    <name evidence="7" type="ORF">BHF65_09175</name>
    <name evidence="15" type="ORF">DB362_06820</name>
    <name evidence="14" type="ORF">DBP89_09000</name>
    <name evidence="10" type="ORF">FYL06_03225</name>
    <name evidence="6" type="ORF">LSJ_2040</name>
    <name evidence="16" type="ORF">O2U02_10305</name>
    <name evidence="9" type="ORF">PV940_08215</name>
    <name evidence="17" type="ORF">QFE45_09725</name>
</gene>
<dbReference type="Proteomes" id="UP000195378">
    <property type="component" value="Plasmid unnamed1"/>
</dbReference>
<reference evidence="13 23" key="2">
    <citation type="submission" date="2016-05" db="EMBL/GenBank/DDBJ databases">
        <authorList>
            <person name="Lee J.-Y."/>
            <person name="Kim E.B."/>
            <person name="Choi Y.-J."/>
        </authorList>
    </citation>
    <scope>NUCLEOTIDE SEQUENCE [LARGE SCALE GENOMIC DNA]</scope>
    <source>
        <strain evidence="13 23">KLA006</strain>
    </source>
</reference>
<dbReference type="EC" id="5.1.3.32" evidence="5"/>
<dbReference type="EMBL" id="VSTU01000003">
    <property type="protein sequence ID" value="MYZ65971.1"/>
    <property type="molecule type" value="Genomic_DNA"/>
</dbReference>
<evidence type="ECO:0000313" key="23">
    <source>
        <dbReference type="Proteomes" id="UP000218139"/>
    </source>
</evidence>
<dbReference type="Proteomes" id="UP001231316">
    <property type="component" value="Plasmid unnamed1"/>
</dbReference>
<dbReference type="HAMAP" id="MF_01663">
    <property type="entry name" value="L_rham_rotase"/>
    <property type="match status" value="1"/>
</dbReference>
<dbReference type="Proteomes" id="UP001224533">
    <property type="component" value="Plasmid unnamed1"/>
</dbReference>
<dbReference type="GO" id="GO:0062192">
    <property type="term" value="F:L-rhamnose mutarotase activity"/>
    <property type="evidence" value="ECO:0007669"/>
    <property type="project" value="UniProtKB-UniRule"/>
</dbReference>
<dbReference type="KEGG" id="lsj:LSJ_2040"/>
<evidence type="ECO:0000256" key="1">
    <source>
        <dbReference type="ARBA" id="ARBA00022490"/>
    </source>
</evidence>
<reference evidence="14 24" key="6">
    <citation type="journal article" date="2018" name="Genome Announc.">
        <title>Fifty-Six Draft Genome Sequences of 10 Lactobacillus Species from 22 Commercial Dietary Supplements.</title>
        <authorList>
            <person name="Gangiredla J."/>
            <person name="Barnaba T.J."/>
            <person name="Mammel M.K."/>
            <person name="Lacher D.W."/>
            <person name="Elkins C.A."/>
            <person name="Lampel K.A."/>
            <person name="Whitehouse C.A."/>
            <person name="Tartera C."/>
        </authorList>
    </citation>
    <scope>NUCLEOTIDE SEQUENCE [LARGE SCALE GENOMIC DNA]</scope>
    <source>
        <strain evidence="14 24">DS11_12</strain>
    </source>
</reference>
<dbReference type="Pfam" id="PF05336">
    <property type="entry name" value="rhaM"/>
    <property type="match status" value="1"/>
</dbReference>
<keyword evidence="4" id="KW-0684">Rhamnose metabolism</keyword>
<geneLocation type="plasmid" evidence="7">
    <name>pLS_1</name>
</geneLocation>
<dbReference type="Proteomes" id="UP000218139">
    <property type="component" value="Unassembled WGS sequence"/>
</dbReference>
<geneLocation type="plasmid" evidence="22 27">
    <name>unnamed1</name>
</geneLocation>
<evidence type="ECO:0000313" key="19">
    <source>
        <dbReference type="Proteomes" id="UP000094723"/>
    </source>
</evidence>
<evidence type="ECO:0000313" key="9">
    <source>
        <dbReference type="EMBL" id="MDF4186995.1"/>
    </source>
</evidence>
<reference evidence="15 25" key="7">
    <citation type="submission" date="2018-05" db="EMBL/GenBank/DDBJ databases">
        <title>Lactobacillus salivarius genome sequencing and assembly.</title>
        <authorList>
            <person name="Audisio C."/>
            <person name="Albarracin L."/>
            <person name="Torres M.J."/>
            <person name="Hebert E.M."/>
            <person name="Saavedra L."/>
        </authorList>
    </citation>
    <scope>NUCLEOTIDE SEQUENCE [LARGE SCALE GENOMIC DNA]</scope>
    <source>
        <strain evidence="15 25">A3iob</strain>
    </source>
</reference>
<evidence type="ECO:0000313" key="22">
    <source>
        <dbReference type="Proteomes" id="UP000195378"/>
    </source>
</evidence>
<dbReference type="EMBL" id="JARKHV010000012">
    <property type="protein sequence ID" value="MDF4186995.1"/>
    <property type="molecule type" value="Genomic_DNA"/>
</dbReference>
<dbReference type="Proteomes" id="UP000245607">
    <property type="component" value="Unassembled WGS sequence"/>
</dbReference>
<dbReference type="Proteomes" id="UP000244552">
    <property type="component" value="Unassembled WGS sequence"/>
</dbReference>
<keyword evidence="3" id="KW-0119">Carbohydrate metabolism</keyword>
<dbReference type="InterPro" id="IPR008000">
    <property type="entry name" value="Rham/fucose_mutarotase"/>
</dbReference>
<dbReference type="InterPro" id="IPR011008">
    <property type="entry name" value="Dimeric_a/b-barrel"/>
</dbReference>
<dbReference type="Gene3D" id="3.30.70.100">
    <property type="match status" value="1"/>
</dbReference>
<evidence type="ECO:0000313" key="13">
    <source>
        <dbReference type="EMBL" id="PAY43691.1"/>
    </source>
</evidence>
<dbReference type="Proteomes" id="UP000029488">
    <property type="component" value="Plasmid pMP1046A"/>
</dbReference>
<reference evidence="9" key="10">
    <citation type="submission" date="2023-02" db="EMBL/GenBank/DDBJ databases">
        <title>Draft Whole-Genome Sequences of competitive exclusion Lactobacillus salivarius strains for Poultry.</title>
        <authorList>
            <person name="Ma L.M."/>
            <person name="Lopez-Guerra N."/>
            <person name="Zhang G."/>
        </authorList>
    </citation>
    <scope>NUCLEOTIDE SEQUENCE</scope>
    <source>
        <strain evidence="9">Salm-9</strain>
    </source>
</reference>
<evidence type="ECO:0000256" key="4">
    <source>
        <dbReference type="ARBA" id="ARBA00023308"/>
    </source>
</evidence>
<dbReference type="EMBL" id="CP123972">
    <property type="protein sequence ID" value="WII29642.1"/>
    <property type="molecule type" value="Genomic_DNA"/>
</dbReference>
<dbReference type="EMBL" id="QFAS01000008">
    <property type="protein sequence ID" value="PWG51527.1"/>
    <property type="molecule type" value="Genomic_DNA"/>
</dbReference>
<name>A0A089QI07_9LACO</name>
<dbReference type="RefSeq" id="WP_003699292.1">
    <property type="nucleotide sequence ID" value="NZ_CAKMBQ010000003.1"/>
</dbReference>
<dbReference type="Proteomes" id="UP000192638">
    <property type="component" value="Unassembled WGS sequence"/>
</dbReference>
<accession>A0A089QI07</accession>
<organism evidence="6 18">
    <name type="scientific">Ligilactobacillus salivarius</name>
    <dbReference type="NCBI Taxonomy" id="1624"/>
    <lineage>
        <taxon>Bacteria</taxon>
        <taxon>Bacillati</taxon>
        <taxon>Bacillota</taxon>
        <taxon>Bacilli</taxon>
        <taxon>Lactobacillales</taxon>
        <taxon>Lactobacillaceae</taxon>
        <taxon>Ligilactobacillus</taxon>
    </lineage>
</organism>
<evidence type="ECO:0000313" key="10">
    <source>
        <dbReference type="EMBL" id="MYZ65971.1"/>
    </source>
</evidence>
<reference evidence="17" key="11">
    <citation type="submission" date="2023-04" db="EMBL/GenBank/DDBJ databases">
        <title>Four porcine-derived lactic acid bacteria strains analyses and their evaluation as potential probiotics based on genomics.</title>
        <authorList>
            <person name="Niu D."/>
        </authorList>
    </citation>
    <scope>NUCLEOTIDE SEQUENCE</scope>
    <source>
        <strain evidence="17">ZSA5</strain>
        <plasmid evidence="17">unnamed1</plasmid>
    </source>
</reference>
<protein>
    <recommendedName>
        <fullName evidence="5">L-rhamnose mutarotase</fullName>
        <ecNumber evidence="5">5.1.3.32</ecNumber>
    </recommendedName>
</protein>
<evidence type="ECO:0000313" key="11">
    <source>
        <dbReference type="EMBL" id="OQQ82188.1"/>
    </source>
</evidence>
<dbReference type="EMBL" id="NBEB01000081">
    <property type="protein sequence ID" value="OQQ82188.1"/>
    <property type="molecule type" value="Genomic_DNA"/>
</dbReference>
<evidence type="ECO:0000313" key="25">
    <source>
        <dbReference type="Proteomes" id="UP000245607"/>
    </source>
</evidence>
<reference evidence="8 22" key="5">
    <citation type="submission" date="2017-04" db="EMBL/GenBank/DDBJ databases">
        <title>Complete genome sequence of Lactobacillus salivarius ZLS006, a probiotic strain isolated from healthy piglet.</title>
        <authorList>
            <person name="Zhang D."/>
        </authorList>
    </citation>
    <scope>NUCLEOTIDE SEQUENCE [LARGE SCALE GENOMIC DNA]</scope>
    <source>
        <strain evidence="8 22">ZLS006</strain>
        <plasmid evidence="8 22">unnamed1</plasmid>
    </source>
</reference>
<dbReference type="Proteomes" id="UP000192353">
    <property type="component" value="Unassembled WGS sequence"/>
</dbReference>
<dbReference type="EMBL" id="QAGV01000014">
    <property type="protein sequence ID" value="PTR94577.1"/>
    <property type="molecule type" value="Genomic_DNA"/>
</dbReference>
<keyword evidence="6" id="KW-0614">Plasmid</keyword>
<evidence type="ECO:0000313" key="7">
    <source>
        <dbReference type="EMBL" id="AOO74434.1"/>
    </source>
</evidence>
<evidence type="ECO:0000313" key="16">
    <source>
        <dbReference type="EMBL" id="WHS18624.1"/>
    </source>
</evidence>
<dbReference type="AlphaFoldDB" id="A0A089QI07"/>
<reference evidence="6 18" key="1">
    <citation type="journal article" date="2014" name="BMC Genomics">
        <title>Unusual genome complexity in Lactobacillus salivarius JCM1046.</title>
        <authorList>
            <person name="Raftis E.J."/>
            <person name="Forde B.M."/>
            <person name="Claesson M.J."/>
            <person name="O'Toole P.W."/>
        </authorList>
    </citation>
    <scope>NUCLEOTIDE SEQUENCE [LARGE SCALE GENOMIC DNA]</scope>
    <source>
        <strain evidence="6 18">JCM1046</strain>
        <plasmid evidence="6 18">pMP1046A</plasmid>
    </source>
</reference>
<evidence type="ECO:0000313" key="21">
    <source>
        <dbReference type="Proteomes" id="UP000192638"/>
    </source>
</evidence>
<evidence type="ECO:0000313" key="15">
    <source>
        <dbReference type="EMBL" id="PWG51527.1"/>
    </source>
</evidence>
<dbReference type="EMBL" id="LXZO01000145">
    <property type="protein sequence ID" value="PAY43691.1"/>
    <property type="molecule type" value="Genomic_DNA"/>
</dbReference>
<evidence type="ECO:0000313" key="24">
    <source>
        <dbReference type="Proteomes" id="UP000244552"/>
    </source>
</evidence>
<evidence type="ECO:0000313" key="12">
    <source>
        <dbReference type="EMBL" id="OQR24180.1"/>
    </source>
</evidence>
<dbReference type="EMBL" id="CP114510">
    <property type="protein sequence ID" value="WHS18624.1"/>
    <property type="molecule type" value="Genomic_DNA"/>
</dbReference>
<dbReference type="Proteomes" id="UP000471300">
    <property type="component" value="Unassembled WGS sequence"/>
</dbReference>
<dbReference type="SMR" id="A0A089QI07"/>
<reference evidence="7 19" key="3">
    <citation type="submission" date="2016-09" db="EMBL/GenBank/DDBJ databases">
        <title>Complete Genome Sequence of Lactobacillus salivarius Jin.</title>
        <authorList>
            <person name="Jin N."/>
            <person name="Li C."/>
            <person name="Wang M."/>
            <person name="Ren D."/>
            <person name="Di Y."/>
            <person name="Pan R."/>
            <person name="Du S."/>
            <person name="Lu H."/>
            <person name="Li X."/>
            <person name="Tian M."/>
        </authorList>
    </citation>
    <scope>NUCLEOTIDE SEQUENCE [LARGE SCALE GENOMIC DNA]</scope>
    <source>
        <strain evidence="7 19">CICC 23174</strain>
        <plasmid evidence="7">pLS_1</plasmid>
        <plasmid evidence="19">pls_1 sequence</plasmid>
    </source>
</reference>
<evidence type="ECO:0000313" key="8">
    <source>
        <dbReference type="EMBL" id="ARU20367.1"/>
    </source>
</evidence>
<evidence type="ECO:0000313" key="18">
    <source>
        <dbReference type="Proteomes" id="UP000029488"/>
    </source>
</evidence>
<dbReference type="Proteomes" id="UP001213566">
    <property type="component" value="Unassembled WGS sequence"/>
</dbReference>
<dbReference type="Proteomes" id="UP000094723">
    <property type="component" value="Plasmid pLS_1"/>
</dbReference>
<dbReference type="EMBL" id="CP007647">
    <property type="protein sequence ID" value="AIR11458.1"/>
    <property type="molecule type" value="Genomic_DNA"/>
</dbReference>
<dbReference type="InterPro" id="IPR013448">
    <property type="entry name" value="L-rhamnose_mutarotase"/>
</dbReference>
<reference evidence="16 27" key="9">
    <citation type="submission" date="2022-12" db="EMBL/GenBank/DDBJ databases">
        <title>Assessment of beneficial effects and identification of host adaptation-associated genes of Ligilactobacillus salivarius isolated from Meles meles.</title>
        <authorList>
            <person name="Wang Y."/>
        </authorList>
    </citation>
    <scope>NUCLEOTIDE SEQUENCE [LARGE SCALE GENOMIC DNA]</scope>
    <source>
        <strain evidence="16 27">S35</strain>
        <plasmid evidence="16 27">unnamed1</plasmid>
    </source>
</reference>
<reference evidence="10 26" key="8">
    <citation type="journal article" date="2020" name="Food Funct.">
        <title>Screening of Lactobacillus salivarius strains from the feces of Chinese populations and the evaluation of their effects against intestinal inflammation in mice.</title>
        <authorList>
            <person name="Zhai Q."/>
            <person name="Shen X."/>
            <person name="Cen S."/>
            <person name="Zhang C."/>
            <person name="Tian F."/>
            <person name="Zhao J."/>
            <person name="Zhang H."/>
            <person name="Xue Y."/>
            <person name="Chen W."/>
        </authorList>
    </citation>
    <scope>NUCLEOTIDE SEQUENCE [LARGE SCALE GENOMIC DNA]</scope>
    <source>
        <strain evidence="10 26">FZJTZ28M4.scaf</strain>
    </source>
</reference>
<dbReference type="SUPFAM" id="SSF54909">
    <property type="entry name" value="Dimeric alpha+beta barrel"/>
    <property type="match status" value="1"/>
</dbReference>
<keyword evidence="1" id="KW-0963">Cytoplasm</keyword>
<dbReference type="PANTHER" id="PTHR34389:SF2">
    <property type="entry name" value="L-RHAMNOSE MUTAROTASE"/>
    <property type="match status" value="1"/>
</dbReference>
<dbReference type="EMBL" id="CP017108">
    <property type="protein sequence ID" value="AOO74434.1"/>
    <property type="molecule type" value="Genomic_DNA"/>
</dbReference>
<dbReference type="EMBL" id="NBEY01000090">
    <property type="protein sequence ID" value="OQR24180.1"/>
    <property type="molecule type" value="Genomic_DNA"/>
</dbReference>